<evidence type="ECO:0000313" key="1">
    <source>
        <dbReference type="EMBL" id="NEK87034.1"/>
    </source>
</evidence>
<protein>
    <submittedName>
        <fullName evidence="1">DinB family protein</fullName>
    </submittedName>
</protein>
<proteinExistence type="predicted"/>
<reference evidence="1 2" key="1">
    <citation type="submission" date="2019-12" db="EMBL/GenBank/DDBJ databases">
        <title>the WGS of Blastococcus saxobsidens 67B17.</title>
        <authorList>
            <person name="Jiang Z."/>
        </authorList>
    </citation>
    <scope>NUCLEOTIDE SEQUENCE [LARGE SCALE GENOMIC DNA]</scope>
    <source>
        <strain evidence="1 2">67B17</strain>
    </source>
</reference>
<dbReference type="InterPro" id="IPR034660">
    <property type="entry name" value="DinB/YfiT-like"/>
</dbReference>
<dbReference type="Pfam" id="PF04978">
    <property type="entry name" value="MST"/>
    <property type="match status" value="1"/>
</dbReference>
<comment type="caution">
    <text evidence="1">The sequence shown here is derived from an EMBL/GenBank/DDBJ whole genome shotgun (WGS) entry which is preliminary data.</text>
</comment>
<organism evidence="1 2">
    <name type="scientific">Blastococcus saxobsidens</name>
    <dbReference type="NCBI Taxonomy" id="138336"/>
    <lineage>
        <taxon>Bacteria</taxon>
        <taxon>Bacillati</taxon>
        <taxon>Actinomycetota</taxon>
        <taxon>Actinomycetes</taxon>
        <taxon>Geodermatophilales</taxon>
        <taxon>Geodermatophilaceae</taxon>
        <taxon>Blastococcus</taxon>
    </lineage>
</organism>
<dbReference type="EMBL" id="JAAGWG010000024">
    <property type="protein sequence ID" value="NEK87034.1"/>
    <property type="molecule type" value="Genomic_DNA"/>
</dbReference>
<dbReference type="InterPro" id="IPR007061">
    <property type="entry name" value="MST-like"/>
</dbReference>
<dbReference type="Gene3D" id="1.20.120.450">
    <property type="entry name" value="dinb family like domain"/>
    <property type="match status" value="1"/>
</dbReference>
<dbReference type="RefSeq" id="WP_163206586.1">
    <property type="nucleotide sequence ID" value="NZ_JAAGWG010000024.1"/>
</dbReference>
<name>A0A6L9W6L6_9ACTN</name>
<dbReference type="SUPFAM" id="SSF109854">
    <property type="entry name" value="DinB/YfiT-like putative metalloenzymes"/>
    <property type="match status" value="1"/>
</dbReference>
<dbReference type="AlphaFoldDB" id="A0A6L9W6L6"/>
<dbReference type="Proteomes" id="UP000479241">
    <property type="component" value="Unassembled WGS sequence"/>
</dbReference>
<sequence>MTIPARVRPAGDGDERTQLLGWLNLQRSLVHLKCEGLDDAAAHQPLVPTSPLMTVAGLVSHLRWVEHCWFQVLFLDRDMAANPQFDDVADADFQVDGVPLAQLLEEYARECAASEAVVAAAALDDRGRNREHRADTLTLRWILGHMVEEVARHVGHLDLLREMLDGRKGYY</sequence>
<gene>
    <name evidence="1" type="ORF">GCU60_14920</name>
</gene>
<evidence type="ECO:0000313" key="2">
    <source>
        <dbReference type="Proteomes" id="UP000479241"/>
    </source>
</evidence>
<accession>A0A6L9W6L6</accession>